<proteinExistence type="predicted"/>
<dbReference type="InterPro" id="IPR013324">
    <property type="entry name" value="RNA_pol_sigma_r3/r4-like"/>
</dbReference>
<dbReference type="NCBIfam" id="TIGR02937">
    <property type="entry name" value="sigma70-ECF"/>
    <property type="match status" value="1"/>
</dbReference>
<evidence type="ECO:0000259" key="1">
    <source>
        <dbReference type="Pfam" id="PF08281"/>
    </source>
</evidence>
<dbReference type="InterPro" id="IPR011745">
    <property type="entry name" value="RNA_pol_sigma70_MYXXA"/>
</dbReference>
<dbReference type="NCBIfam" id="TIGR03001">
    <property type="entry name" value="Sig-70_gmx1"/>
    <property type="match status" value="1"/>
</dbReference>
<dbReference type="InterPro" id="IPR014284">
    <property type="entry name" value="RNA_pol_sigma-70_dom"/>
</dbReference>
<dbReference type="Proteomes" id="UP001611383">
    <property type="component" value="Chromosome"/>
</dbReference>
<dbReference type="Gene3D" id="1.20.140.160">
    <property type="match status" value="1"/>
</dbReference>
<organism evidence="2 3">
    <name type="scientific">Archangium minus</name>
    <dbReference type="NCBI Taxonomy" id="83450"/>
    <lineage>
        <taxon>Bacteria</taxon>
        <taxon>Pseudomonadati</taxon>
        <taxon>Myxococcota</taxon>
        <taxon>Myxococcia</taxon>
        <taxon>Myxococcales</taxon>
        <taxon>Cystobacterineae</taxon>
        <taxon>Archangiaceae</taxon>
        <taxon>Archangium</taxon>
    </lineage>
</organism>
<evidence type="ECO:0000313" key="2">
    <source>
        <dbReference type="EMBL" id="WNG52132.1"/>
    </source>
</evidence>
<protein>
    <submittedName>
        <fullName evidence="2">Sigma-70 family RNA polymerase sigma factor</fullName>
    </submittedName>
</protein>
<dbReference type="Pfam" id="PF08281">
    <property type="entry name" value="Sigma70_r4_2"/>
    <property type="match status" value="1"/>
</dbReference>
<reference evidence="2 3" key="1">
    <citation type="submission" date="2019-08" db="EMBL/GenBank/DDBJ databases">
        <title>Archangium and Cystobacter genomes.</title>
        <authorList>
            <person name="Chen I.-C.K."/>
            <person name="Wielgoss S."/>
        </authorList>
    </citation>
    <scope>NUCLEOTIDE SEQUENCE [LARGE SCALE GENOMIC DNA]</scope>
    <source>
        <strain evidence="2 3">Cbm 6</strain>
    </source>
</reference>
<sequence>MPCIMGPVLPQAPLSQAFRERLSSAAAAKLGDIGALEHRLRSLLDEARRSLPALTVDEAAFVGHMAERLSDEGELDEALSCVQVRDLLLAFACLSGDALALKELSQRLDIEVRAAMRGLGAEPELVDEVRSVLGHKLLVSDGEAPKLATYTGLGPLAAWLRVAAMRTGISLRRGTQREVRTDEQTLLDAMDPALDPEARLMRERHAELLRSALHEAMAALSTRERNLLRMYYAEGIKLDKLGAMHRVNASTISRWIARAREEVLERTREALGAHLKMNTSQVESVLGLAQSLDMSLESLLRGPAD</sequence>
<gene>
    <name evidence="2" type="ORF">F0U60_54535</name>
</gene>
<dbReference type="InterPro" id="IPR013249">
    <property type="entry name" value="RNA_pol_sigma70_r4_t2"/>
</dbReference>
<dbReference type="EMBL" id="CP043494">
    <property type="protein sequence ID" value="WNG52132.1"/>
    <property type="molecule type" value="Genomic_DNA"/>
</dbReference>
<keyword evidence="3" id="KW-1185">Reference proteome</keyword>
<evidence type="ECO:0000313" key="3">
    <source>
        <dbReference type="Proteomes" id="UP001611383"/>
    </source>
</evidence>
<feature type="domain" description="RNA polymerase sigma factor 70 region 4 type 2" evidence="1">
    <location>
        <begin position="212"/>
        <end position="262"/>
    </location>
</feature>
<dbReference type="SUPFAM" id="SSF88659">
    <property type="entry name" value="Sigma3 and sigma4 domains of RNA polymerase sigma factors"/>
    <property type="match status" value="1"/>
</dbReference>
<name>A0ABY9X9R4_9BACT</name>
<accession>A0ABY9X9R4</accession>